<dbReference type="AlphaFoldDB" id="A0A6G0Y6N9"/>
<keyword evidence="2" id="KW-1185">Reference proteome</keyword>
<accession>A0A6G0Y6N9</accession>
<dbReference type="EMBL" id="VUJU01005820">
    <property type="protein sequence ID" value="KAF0750171.1"/>
    <property type="molecule type" value="Genomic_DNA"/>
</dbReference>
<sequence>MSQRELLSYLLLEEIEEEEFLIEGLLVEQGNANEHPLFTSRPEEGFFEVLVNRHLIHDDKKFREFFRLNIDQFNYILQLIEKDITVDSSNRHPYPITAAEKLALTLR</sequence>
<gene>
    <name evidence="1" type="ORF">FWK35_00019745</name>
</gene>
<protein>
    <submittedName>
        <fullName evidence="1">Protein ANTAGONIST OF LIKE HETEROCHROMATIN PROTEIN 1-like</fullName>
    </submittedName>
</protein>
<evidence type="ECO:0000313" key="1">
    <source>
        <dbReference type="EMBL" id="KAF0750171.1"/>
    </source>
</evidence>
<proteinExistence type="predicted"/>
<dbReference type="OrthoDB" id="6629383at2759"/>
<comment type="caution">
    <text evidence="1">The sequence shown here is derived from an EMBL/GenBank/DDBJ whole genome shotgun (WGS) entry which is preliminary data.</text>
</comment>
<name>A0A6G0Y6N9_APHCR</name>
<reference evidence="1 2" key="1">
    <citation type="submission" date="2019-08" db="EMBL/GenBank/DDBJ databases">
        <title>Whole genome of Aphis craccivora.</title>
        <authorList>
            <person name="Voronova N.V."/>
            <person name="Shulinski R.S."/>
            <person name="Bandarenka Y.V."/>
            <person name="Zhorov D.G."/>
            <person name="Warner D."/>
        </authorList>
    </citation>
    <scope>NUCLEOTIDE SEQUENCE [LARGE SCALE GENOMIC DNA]</scope>
    <source>
        <strain evidence="1">180601</strain>
        <tissue evidence="1">Whole Body</tissue>
    </source>
</reference>
<evidence type="ECO:0000313" key="2">
    <source>
        <dbReference type="Proteomes" id="UP000478052"/>
    </source>
</evidence>
<organism evidence="1 2">
    <name type="scientific">Aphis craccivora</name>
    <name type="common">Cowpea aphid</name>
    <dbReference type="NCBI Taxonomy" id="307492"/>
    <lineage>
        <taxon>Eukaryota</taxon>
        <taxon>Metazoa</taxon>
        <taxon>Ecdysozoa</taxon>
        <taxon>Arthropoda</taxon>
        <taxon>Hexapoda</taxon>
        <taxon>Insecta</taxon>
        <taxon>Pterygota</taxon>
        <taxon>Neoptera</taxon>
        <taxon>Paraneoptera</taxon>
        <taxon>Hemiptera</taxon>
        <taxon>Sternorrhyncha</taxon>
        <taxon>Aphidomorpha</taxon>
        <taxon>Aphidoidea</taxon>
        <taxon>Aphididae</taxon>
        <taxon>Aphidini</taxon>
        <taxon>Aphis</taxon>
        <taxon>Aphis</taxon>
    </lineage>
</organism>
<dbReference type="Proteomes" id="UP000478052">
    <property type="component" value="Unassembled WGS sequence"/>
</dbReference>